<name>B8ESG1_METSB</name>
<proteinExistence type="predicted"/>
<dbReference type="HOGENOM" id="CLU_172301_1_1_5"/>
<dbReference type="Proteomes" id="UP000002257">
    <property type="component" value="Chromosome"/>
</dbReference>
<reference evidence="1 2" key="1">
    <citation type="journal article" date="2010" name="J. Bacteriol.">
        <title>Complete genome sequence of the aerobic facultative methanotroph Methylocella silvestris BL2.</title>
        <authorList>
            <person name="Chen Y."/>
            <person name="Crombie A."/>
            <person name="Rahman M.T."/>
            <person name="Dedysh S.N."/>
            <person name="Liesack W."/>
            <person name="Stott M.B."/>
            <person name="Alam M."/>
            <person name="Theisen A.R."/>
            <person name="Murrell J.C."/>
            <person name="Dunfield P.F."/>
        </authorList>
    </citation>
    <scope>NUCLEOTIDE SEQUENCE [LARGE SCALE GENOMIC DNA]</scope>
    <source>
        <strain evidence="2">DSM 15510 / CIP 108128 / LMG 27833 / NCIMB 13906 / BL2</strain>
    </source>
</reference>
<sequence>MGLHAPNEVESMSKAKASWARMATNAIKLSVSAPAVIALRMAKVSFGGAAAKRESKRMVSEKVKAAFDTSVDAAWSIASGKARQVPGRAIAFYQKRVAENLRRLSKGG</sequence>
<keyword evidence="2" id="KW-1185">Reference proteome</keyword>
<evidence type="ECO:0000313" key="2">
    <source>
        <dbReference type="Proteomes" id="UP000002257"/>
    </source>
</evidence>
<evidence type="ECO:0000313" key="1">
    <source>
        <dbReference type="EMBL" id="ACK49851.1"/>
    </source>
</evidence>
<dbReference type="KEGG" id="msl:Msil_0881"/>
<protein>
    <submittedName>
        <fullName evidence="1">Uncharacterized protein</fullName>
    </submittedName>
</protein>
<organism evidence="1 2">
    <name type="scientific">Methylocella silvestris (strain DSM 15510 / CIP 108128 / LMG 27833 / NCIMB 13906 / BL2)</name>
    <dbReference type="NCBI Taxonomy" id="395965"/>
    <lineage>
        <taxon>Bacteria</taxon>
        <taxon>Pseudomonadati</taxon>
        <taxon>Pseudomonadota</taxon>
        <taxon>Alphaproteobacteria</taxon>
        <taxon>Hyphomicrobiales</taxon>
        <taxon>Beijerinckiaceae</taxon>
        <taxon>Methylocella</taxon>
    </lineage>
</organism>
<dbReference type="AlphaFoldDB" id="B8ESG1"/>
<gene>
    <name evidence="1" type="ordered locus">Msil_0881</name>
</gene>
<accession>B8ESG1</accession>
<dbReference type="eggNOG" id="ENOG5033C2T">
    <property type="taxonomic scope" value="Bacteria"/>
</dbReference>
<dbReference type="EMBL" id="CP001280">
    <property type="protein sequence ID" value="ACK49851.1"/>
    <property type="molecule type" value="Genomic_DNA"/>
</dbReference>